<keyword evidence="4 6" id="KW-1133">Transmembrane helix</keyword>
<dbReference type="Gene3D" id="1.20.1250.20">
    <property type="entry name" value="MFS general substrate transporter like domains"/>
    <property type="match status" value="2"/>
</dbReference>
<dbReference type="GeneID" id="31008963"/>
<feature type="transmembrane region" description="Helical" evidence="6">
    <location>
        <begin position="113"/>
        <end position="133"/>
    </location>
</feature>
<accession>A0A1Q5Q707</accession>
<feature type="transmembrane region" description="Helical" evidence="6">
    <location>
        <begin position="205"/>
        <end position="228"/>
    </location>
</feature>
<organism evidence="8 9">
    <name type="scientific">Talaromyces atroroseus</name>
    <dbReference type="NCBI Taxonomy" id="1441469"/>
    <lineage>
        <taxon>Eukaryota</taxon>
        <taxon>Fungi</taxon>
        <taxon>Dikarya</taxon>
        <taxon>Ascomycota</taxon>
        <taxon>Pezizomycotina</taxon>
        <taxon>Eurotiomycetes</taxon>
        <taxon>Eurotiomycetidae</taxon>
        <taxon>Eurotiales</taxon>
        <taxon>Trichocomaceae</taxon>
        <taxon>Talaromyces</taxon>
        <taxon>Talaromyces sect. Trachyspermi</taxon>
    </lineage>
</organism>
<dbReference type="Proteomes" id="UP000214365">
    <property type="component" value="Unassembled WGS sequence"/>
</dbReference>
<reference evidence="8 9" key="1">
    <citation type="submission" date="2015-06" db="EMBL/GenBank/DDBJ databases">
        <title>Talaromyces atroroseus IBT 11181 draft genome.</title>
        <authorList>
            <person name="Rasmussen K.B."/>
            <person name="Rasmussen S."/>
            <person name="Petersen B."/>
            <person name="Sicheritz-Ponten T."/>
            <person name="Mortensen U.H."/>
            <person name="Thrane U."/>
        </authorList>
    </citation>
    <scope>NUCLEOTIDE SEQUENCE [LARGE SCALE GENOMIC DNA]</scope>
    <source>
        <strain evidence="8 9">IBT 11181</strain>
    </source>
</reference>
<dbReference type="OrthoDB" id="2985014at2759"/>
<evidence type="ECO:0000256" key="3">
    <source>
        <dbReference type="ARBA" id="ARBA00022692"/>
    </source>
</evidence>
<keyword evidence="9" id="KW-1185">Reference proteome</keyword>
<sequence length="498" mass="55604">MEIDTEKTIDEHIENSTVLKEASRVPDFKYTRSPQERRLIWKQDLLIVSLLAGCFFFAYLDRTQIGNARIMGLEAGLGISSSQYFNVLMMFYVGYMVFELPAALILRYLPPPVVFGFSVVLFGVISCSVAAVHSYGVLMFLRVFLGLFEAVVQTGNLYLAHWYYPNEVGTRSAFFYLPAPIAGAVGGLIAYGVQRNLENSHGIPAWRWLFIIEGAPTIFWGLLVVALLPNFPETVAKKRHWLFRRHNEREMILQRCKTARNEPGSKAKSVQVWLAIKDPKSWLQALVVGAVCLNVAAFGTFLPTFIQLFGFSALTTQVYTIIPYAFGVVTLPIGNILADRYDKKGVPTLICLGVCLIGYILLLSSTNKVVLIAGCCFVSAGAYPAVILSSAWVLISNAGYTKRATAWAIAQIFIQCYSIISTQVYTDPPRFFKGHGTLLGLNALGVVAVMITMWIFDRENKRRDIVAADFAARGEINPDSNRSYEDLCDKHPDFRYTL</sequence>
<dbReference type="Pfam" id="PF07690">
    <property type="entry name" value="MFS_1"/>
    <property type="match status" value="1"/>
</dbReference>
<protein>
    <recommendedName>
        <fullName evidence="7">Major facilitator superfamily (MFS) profile domain-containing protein</fullName>
    </recommendedName>
</protein>
<feature type="transmembrane region" description="Helical" evidence="6">
    <location>
        <begin position="39"/>
        <end position="60"/>
    </location>
</feature>
<dbReference type="EMBL" id="LFMY01000020">
    <property type="protein sequence ID" value="OKL55471.1"/>
    <property type="molecule type" value="Genomic_DNA"/>
</dbReference>
<dbReference type="GO" id="GO:0016020">
    <property type="term" value="C:membrane"/>
    <property type="evidence" value="ECO:0007669"/>
    <property type="project" value="UniProtKB-SubCell"/>
</dbReference>
<feature type="transmembrane region" description="Helical" evidence="6">
    <location>
        <begin position="406"/>
        <end position="425"/>
    </location>
</feature>
<evidence type="ECO:0000256" key="6">
    <source>
        <dbReference type="SAM" id="Phobius"/>
    </source>
</evidence>
<evidence type="ECO:0000313" key="9">
    <source>
        <dbReference type="Proteomes" id="UP000214365"/>
    </source>
</evidence>
<evidence type="ECO:0000256" key="5">
    <source>
        <dbReference type="ARBA" id="ARBA00023136"/>
    </source>
</evidence>
<feature type="domain" description="Major facilitator superfamily (MFS) profile" evidence="7">
    <location>
        <begin position="47"/>
        <end position="460"/>
    </location>
</feature>
<gene>
    <name evidence="8" type="ORF">UA08_09207</name>
</gene>
<feature type="transmembrane region" description="Helical" evidence="6">
    <location>
        <begin position="173"/>
        <end position="193"/>
    </location>
</feature>
<feature type="transmembrane region" description="Helical" evidence="6">
    <location>
        <begin position="139"/>
        <end position="161"/>
    </location>
</feature>
<feature type="transmembrane region" description="Helical" evidence="6">
    <location>
        <begin position="285"/>
        <end position="306"/>
    </location>
</feature>
<keyword evidence="5 6" id="KW-0472">Membrane</keyword>
<feature type="transmembrane region" description="Helical" evidence="6">
    <location>
        <begin position="84"/>
        <end position="106"/>
    </location>
</feature>
<comment type="caution">
    <text evidence="8">The sequence shown here is derived from an EMBL/GenBank/DDBJ whole genome shotgun (WGS) entry which is preliminary data.</text>
</comment>
<feature type="transmembrane region" description="Helical" evidence="6">
    <location>
        <begin position="437"/>
        <end position="456"/>
    </location>
</feature>
<feature type="transmembrane region" description="Helical" evidence="6">
    <location>
        <begin position="318"/>
        <end position="338"/>
    </location>
</feature>
<dbReference type="InterPro" id="IPR011701">
    <property type="entry name" value="MFS"/>
</dbReference>
<evidence type="ECO:0000313" key="8">
    <source>
        <dbReference type="EMBL" id="OKL55471.1"/>
    </source>
</evidence>
<dbReference type="RefSeq" id="XP_020115592.1">
    <property type="nucleotide sequence ID" value="XM_020264190.1"/>
</dbReference>
<dbReference type="InterPro" id="IPR020846">
    <property type="entry name" value="MFS_dom"/>
</dbReference>
<proteinExistence type="predicted"/>
<feature type="transmembrane region" description="Helical" evidence="6">
    <location>
        <begin position="345"/>
        <end position="363"/>
    </location>
</feature>
<dbReference type="SUPFAM" id="SSF103473">
    <property type="entry name" value="MFS general substrate transporter"/>
    <property type="match status" value="1"/>
</dbReference>
<evidence type="ECO:0000256" key="4">
    <source>
        <dbReference type="ARBA" id="ARBA00022989"/>
    </source>
</evidence>
<keyword evidence="3 6" id="KW-0812">Transmembrane</keyword>
<dbReference type="AlphaFoldDB" id="A0A1Q5Q707"/>
<comment type="subcellular location">
    <subcellularLocation>
        <location evidence="1">Membrane</location>
        <topology evidence="1">Multi-pass membrane protein</topology>
    </subcellularLocation>
</comment>
<dbReference type="STRING" id="1441469.A0A1Q5Q707"/>
<feature type="transmembrane region" description="Helical" evidence="6">
    <location>
        <begin position="369"/>
        <end position="394"/>
    </location>
</feature>
<dbReference type="PANTHER" id="PTHR43791:SF36">
    <property type="entry name" value="TRANSPORTER, PUTATIVE (AFU_ORTHOLOGUE AFUA_6G08340)-RELATED"/>
    <property type="match status" value="1"/>
</dbReference>
<dbReference type="InterPro" id="IPR036259">
    <property type="entry name" value="MFS_trans_sf"/>
</dbReference>
<dbReference type="PANTHER" id="PTHR43791">
    <property type="entry name" value="PERMEASE-RELATED"/>
    <property type="match status" value="1"/>
</dbReference>
<evidence type="ECO:0000259" key="7">
    <source>
        <dbReference type="PROSITE" id="PS50850"/>
    </source>
</evidence>
<keyword evidence="2" id="KW-0813">Transport</keyword>
<name>A0A1Q5Q707_TALAT</name>
<dbReference type="PROSITE" id="PS50850">
    <property type="entry name" value="MFS"/>
    <property type="match status" value="1"/>
</dbReference>
<evidence type="ECO:0000256" key="1">
    <source>
        <dbReference type="ARBA" id="ARBA00004141"/>
    </source>
</evidence>
<dbReference type="GO" id="GO:0022857">
    <property type="term" value="F:transmembrane transporter activity"/>
    <property type="evidence" value="ECO:0007669"/>
    <property type="project" value="InterPro"/>
</dbReference>
<evidence type="ECO:0000256" key="2">
    <source>
        <dbReference type="ARBA" id="ARBA00022448"/>
    </source>
</evidence>